<dbReference type="InterPro" id="IPR017264">
    <property type="entry name" value="Ribosomal_mS37_fun"/>
</dbReference>
<dbReference type="PANTHER" id="PTHR28066">
    <property type="entry name" value="37S RIBOSOMAL PROTEIN MRP10, MITOCHONDRIAL"/>
    <property type="match status" value="1"/>
</dbReference>
<keyword evidence="1" id="KW-0687">Ribonucleoprotein</keyword>
<proteinExistence type="inferred from homology"/>
<comment type="subcellular location">
    <subcellularLocation>
        <location evidence="1">Mitochondrion</location>
    </subcellularLocation>
</comment>
<dbReference type="GO" id="GO:0032543">
    <property type="term" value="P:mitochondrial translation"/>
    <property type="evidence" value="ECO:0007669"/>
    <property type="project" value="InterPro"/>
</dbReference>
<comment type="similarity">
    <text evidence="1">Belongs to the mitochondrion-specific ribosomal protein mS37 family.</text>
</comment>
<dbReference type="EMBL" id="DS268112">
    <property type="protein sequence ID" value="KMM70489.1"/>
    <property type="molecule type" value="Genomic_DNA"/>
</dbReference>
<dbReference type="Proteomes" id="UP000054567">
    <property type="component" value="Unassembled WGS sequence"/>
</dbReference>
<keyword evidence="1" id="KW-0496">Mitochondrion</keyword>
<sequence>MPPKPVPTRMKPVRLQTIQSLRIQRPNKQEQSPCQTAMSAVLNCWASAGHNIQGCHALEDQLRQCMDTAKYQKPKKSTINYHLMRMFPKISGPRKKD</sequence>
<evidence type="ECO:0000313" key="2">
    <source>
        <dbReference type="EMBL" id="KMM70489.1"/>
    </source>
</evidence>
<dbReference type="VEuPathDB" id="FungiDB:CPAG_06800"/>
<protein>
    <recommendedName>
        <fullName evidence="1">Small ribosomal subunit protein mS37</fullName>
    </recommendedName>
</protein>
<dbReference type="InterPro" id="IPR009069">
    <property type="entry name" value="Cys_alpha_HP_mot_SF"/>
</dbReference>
<accession>A0A0J6FNI2</accession>
<keyword evidence="1" id="KW-0689">Ribosomal protein</keyword>
<gene>
    <name evidence="2" type="ORF">CPAG_06800</name>
</gene>
<dbReference type="SUPFAM" id="SSF47072">
    <property type="entry name" value="Cysteine alpha-hairpin motif"/>
    <property type="match status" value="1"/>
</dbReference>
<evidence type="ECO:0000256" key="1">
    <source>
        <dbReference type="PIRNR" id="PIRNR037706"/>
    </source>
</evidence>
<dbReference type="GO" id="GO:0005763">
    <property type="term" value="C:mitochondrial small ribosomal subunit"/>
    <property type="evidence" value="ECO:0007669"/>
    <property type="project" value="TreeGrafter"/>
</dbReference>
<reference evidence="3" key="3">
    <citation type="journal article" date="2010" name="Genome Res.">
        <title>Population genomic sequencing of Coccidioides fungi reveals recent hybridization and transposon control.</title>
        <authorList>
            <person name="Neafsey D.E."/>
            <person name="Barker B.M."/>
            <person name="Sharpton T.J."/>
            <person name="Stajich J.E."/>
            <person name="Park D.J."/>
            <person name="Whiston E."/>
            <person name="Hung C.-Y."/>
            <person name="McMahan C."/>
            <person name="White J."/>
            <person name="Sykes S."/>
            <person name="Heiman D."/>
            <person name="Young S."/>
            <person name="Zeng Q."/>
            <person name="Abouelleil A."/>
            <person name="Aftuck L."/>
            <person name="Bessette D."/>
            <person name="Brown A."/>
            <person name="FitzGerald M."/>
            <person name="Lui A."/>
            <person name="Macdonald J.P."/>
            <person name="Priest M."/>
            <person name="Orbach M.J."/>
            <person name="Galgiani J.N."/>
            <person name="Kirkland T.N."/>
            <person name="Cole G.T."/>
            <person name="Birren B.W."/>
            <person name="Henn M.R."/>
            <person name="Taylor J.W."/>
            <person name="Rounsley S.D."/>
        </authorList>
    </citation>
    <scope>NUCLEOTIDE SEQUENCE [LARGE SCALE GENOMIC DNA]</scope>
    <source>
        <strain evidence="3">RMSCC 3488</strain>
    </source>
</reference>
<dbReference type="PIRSF" id="PIRSF037706">
    <property type="entry name" value="MRP10"/>
    <property type="match status" value="1"/>
</dbReference>
<comment type="function">
    <text evidence="1">Component of the mitochondrial ribosome (mitoribosome), a dedicated translation machinery responsible for the synthesis of mitochondrial genome-encoded proteins, including at least some of the essential transmembrane subunits of the mitochondrial respiratory chain. The mitoribosomes are attached to the mitochondrial inner membrane and translation products are cotranslationally integrated into the membrane.</text>
</comment>
<organism evidence="2 3">
    <name type="scientific">Coccidioides posadasii RMSCC 3488</name>
    <dbReference type="NCBI Taxonomy" id="454284"/>
    <lineage>
        <taxon>Eukaryota</taxon>
        <taxon>Fungi</taxon>
        <taxon>Dikarya</taxon>
        <taxon>Ascomycota</taxon>
        <taxon>Pezizomycotina</taxon>
        <taxon>Eurotiomycetes</taxon>
        <taxon>Eurotiomycetidae</taxon>
        <taxon>Onygenales</taxon>
        <taxon>Onygenaceae</taxon>
        <taxon>Coccidioides</taxon>
    </lineage>
</organism>
<evidence type="ECO:0000313" key="3">
    <source>
        <dbReference type="Proteomes" id="UP000054567"/>
    </source>
</evidence>
<dbReference type="OrthoDB" id="2210at2759"/>
<reference evidence="3" key="2">
    <citation type="journal article" date="2009" name="Genome Res.">
        <title>Comparative genomic analyses of the human fungal pathogens Coccidioides and their relatives.</title>
        <authorList>
            <person name="Sharpton T.J."/>
            <person name="Stajich J.E."/>
            <person name="Rounsley S.D."/>
            <person name="Gardner M.J."/>
            <person name="Wortman J.R."/>
            <person name="Jordar V.S."/>
            <person name="Maiti R."/>
            <person name="Kodira C.D."/>
            <person name="Neafsey D.E."/>
            <person name="Zeng Q."/>
            <person name="Hung C.-Y."/>
            <person name="McMahan C."/>
            <person name="Muszewska A."/>
            <person name="Grynberg M."/>
            <person name="Mandel M.A."/>
            <person name="Kellner E.M."/>
            <person name="Barker B.M."/>
            <person name="Galgiani J.N."/>
            <person name="Orbach M.J."/>
            <person name="Kirkland T.N."/>
            <person name="Cole G.T."/>
            <person name="Henn M.R."/>
            <person name="Birren B.W."/>
            <person name="Taylor J.W."/>
        </authorList>
    </citation>
    <scope>NUCLEOTIDE SEQUENCE [LARGE SCALE GENOMIC DNA]</scope>
    <source>
        <strain evidence="3">RMSCC 3488</strain>
    </source>
</reference>
<reference evidence="2 3" key="1">
    <citation type="submission" date="2007-06" db="EMBL/GenBank/DDBJ databases">
        <title>The Genome Sequence of Coccidioides posadasii RMSCC_3488.</title>
        <authorList>
            <consortium name="Coccidioides Genome Resources Consortium"/>
            <consortium name="The Broad Institute Genome Sequencing Platform"/>
            <person name="Henn M.R."/>
            <person name="Sykes S."/>
            <person name="Young S."/>
            <person name="Jaffe D."/>
            <person name="Berlin A."/>
            <person name="Alvarez P."/>
            <person name="Butler J."/>
            <person name="Gnerre S."/>
            <person name="Grabherr M."/>
            <person name="Mauceli E."/>
            <person name="Brockman W."/>
            <person name="Kodira C."/>
            <person name="Alvarado L."/>
            <person name="Zeng Q."/>
            <person name="Crawford M."/>
            <person name="Antoine C."/>
            <person name="Devon K."/>
            <person name="Galgiani J."/>
            <person name="Orsborn K."/>
            <person name="Lewis M.L."/>
            <person name="Nusbaum C."/>
            <person name="Galagan J."/>
            <person name="Birren B."/>
        </authorList>
    </citation>
    <scope>NUCLEOTIDE SEQUENCE [LARGE SCALE GENOMIC DNA]</scope>
    <source>
        <strain evidence="2 3">RMSCC 3488</strain>
    </source>
</reference>
<dbReference type="GO" id="GO:0003735">
    <property type="term" value="F:structural constituent of ribosome"/>
    <property type="evidence" value="ECO:0007669"/>
    <property type="project" value="InterPro"/>
</dbReference>
<comment type="subunit">
    <text evidence="1">Component of the mitochondrial small ribosomal subunit.</text>
</comment>
<name>A0A0J6FNI2_COCPO</name>
<dbReference type="AlphaFoldDB" id="A0A0J6FNI2"/>
<dbReference type="PANTHER" id="PTHR28066:SF1">
    <property type="entry name" value="SMALL RIBOSOMAL SUBUNIT PROTEIN MS37"/>
    <property type="match status" value="1"/>
</dbReference>